<dbReference type="EMBL" id="CAEY01001995">
    <property type="status" value="NOT_ANNOTATED_CDS"/>
    <property type="molecule type" value="Genomic_DNA"/>
</dbReference>
<name>T1KCQ2_TETUR</name>
<feature type="domain" description="Prolyl 4-hydroxylase alpha subunit Fe(2+) 2OG dioxygenase" evidence="2">
    <location>
        <begin position="262"/>
        <end position="356"/>
    </location>
</feature>
<feature type="region of interest" description="Disordered" evidence="1">
    <location>
        <begin position="1"/>
        <end position="47"/>
    </location>
</feature>
<dbReference type="AlphaFoldDB" id="T1KCQ2"/>
<dbReference type="KEGG" id="tut:107363245"/>
<dbReference type="InterPro" id="IPR039210">
    <property type="entry name" value="OGFOD3"/>
</dbReference>
<keyword evidence="4" id="KW-1185">Reference proteome</keyword>
<dbReference type="InterPro" id="IPR044862">
    <property type="entry name" value="Pro_4_hyd_alph_FE2OG_OXY"/>
</dbReference>
<evidence type="ECO:0000313" key="4">
    <source>
        <dbReference type="Proteomes" id="UP000015104"/>
    </source>
</evidence>
<feature type="compositionally biased region" description="Basic and acidic residues" evidence="1">
    <location>
        <begin position="34"/>
        <end position="46"/>
    </location>
</feature>
<dbReference type="HOGENOM" id="CLU_722261_0_0_1"/>
<dbReference type="GO" id="GO:0016020">
    <property type="term" value="C:membrane"/>
    <property type="evidence" value="ECO:0007669"/>
    <property type="project" value="TreeGrafter"/>
</dbReference>
<dbReference type="OrthoDB" id="6493262at2759"/>
<dbReference type="Pfam" id="PF13640">
    <property type="entry name" value="2OG-FeII_Oxy_3"/>
    <property type="match status" value="1"/>
</dbReference>
<accession>T1KCQ2</accession>
<dbReference type="Proteomes" id="UP000015104">
    <property type="component" value="Unassembled WGS sequence"/>
</dbReference>
<feature type="compositionally biased region" description="Polar residues" evidence="1">
    <location>
        <begin position="1"/>
        <end position="33"/>
    </location>
</feature>
<dbReference type="OMA" id="TRYHPIV"/>
<dbReference type="PANTHER" id="PTHR14650:SF1">
    <property type="entry name" value="2-OXOGLUTARATE AND IRON-DEPENDENT OXYGENASE DOMAIN-CONTAINING PROTEIN 3"/>
    <property type="match status" value="1"/>
</dbReference>
<protein>
    <recommendedName>
        <fullName evidence="2">Prolyl 4-hydroxylase alpha subunit Fe(2+) 2OG dioxygenase domain-containing protein</fullName>
    </recommendedName>
</protein>
<reference evidence="4" key="1">
    <citation type="submission" date="2011-08" db="EMBL/GenBank/DDBJ databases">
        <authorList>
            <person name="Rombauts S."/>
        </authorList>
    </citation>
    <scope>NUCLEOTIDE SEQUENCE</scope>
    <source>
        <strain evidence="4">London</strain>
    </source>
</reference>
<evidence type="ECO:0000256" key="1">
    <source>
        <dbReference type="SAM" id="MobiDB-lite"/>
    </source>
</evidence>
<reference evidence="3" key="2">
    <citation type="submission" date="2015-06" db="UniProtKB">
        <authorList>
            <consortium name="EnsemblMetazoa"/>
        </authorList>
    </citation>
    <scope>IDENTIFICATION</scope>
</reference>
<evidence type="ECO:0000313" key="3">
    <source>
        <dbReference type="EnsemblMetazoa" id="tetur09g00080.1"/>
    </source>
</evidence>
<dbReference type="eggNOG" id="ENOG502QR2P">
    <property type="taxonomic scope" value="Eukaryota"/>
</dbReference>
<feature type="compositionally biased region" description="Polar residues" evidence="1">
    <location>
        <begin position="100"/>
        <end position="115"/>
    </location>
</feature>
<dbReference type="PANTHER" id="PTHR14650">
    <property type="entry name" value="PROLYL HYDROXYLASE-RELATED"/>
    <property type="match status" value="1"/>
</dbReference>
<evidence type="ECO:0000259" key="2">
    <source>
        <dbReference type="Pfam" id="PF13640"/>
    </source>
</evidence>
<gene>
    <name evidence="3" type="primary">107363245</name>
</gene>
<sequence length="383" mass="43409">MPPFNPSSQVSNRFKGQSQTKLINRRSIQVTSQVDRRNNEKSKKLSSESWDASSVKLTILMISLVSLTLYILSPSQVNNQQTSPESSSQPSSQSSPQPYVKQSNSSDNDHGNANPQVGDYYEQQEGQFFNFLATVDQHFPQISLHEVDCHPTGYKKEAELGLNPQRCGTMITDELVSRADTMKLRQLAMKVIDRMGQTNFHNRESINLKWINLHNLFRNGTENGVLTESDFQLIKNTSEAARSAVGLAFGLPEEYLMFHGVCQFTRYHPVVQFREFRHIDKLRSPNLIVTSILWLSTIDEDFGGGRTEFLTGPGPEPFSPLLVEPKIGRYAAWTSSYENPHAVQELDYGYRYALIFAFTVLEGFGHPDLESFREWALTTDALK</sequence>
<feature type="region of interest" description="Disordered" evidence="1">
    <location>
        <begin position="78"/>
        <end position="118"/>
    </location>
</feature>
<dbReference type="Gene3D" id="2.60.120.620">
    <property type="entry name" value="q2cbj1_9rhob like domain"/>
    <property type="match status" value="1"/>
</dbReference>
<proteinExistence type="predicted"/>
<organism evidence="3 4">
    <name type="scientific">Tetranychus urticae</name>
    <name type="common">Two-spotted spider mite</name>
    <dbReference type="NCBI Taxonomy" id="32264"/>
    <lineage>
        <taxon>Eukaryota</taxon>
        <taxon>Metazoa</taxon>
        <taxon>Ecdysozoa</taxon>
        <taxon>Arthropoda</taxon>
        <taxon>Chelicerata</taxon>
        <taxon>Arachnida</taxon>
        <taxon>Acari</taxon>
        <taxon>Acariformes</taxon>
        <taxon>Trombidiformes</taxon>
        <taxon>Prostigmata</taxon>
        <taxon>Eleutherengona</taxon>
        <taxon>Raphignathae</taxon>
        <taxon>Tetranychoidea</taxon>
        <taxon>Tetranychidae</taxon>
        <taxon>Tetranychus</taxon>
    </lineage>
</organism>
<dbReference type="EnsemblMetazoa" id="tetur09g00080.1">
    <property type="protein sequence ID" value="tetur09g00080.1"/>
    <property type="gene ID" value="tetur09g00080"/>
</dbReference>
<feature type="compositionally biased region" description="Low complexity" evidence="1">
    <location>
        <begin position="80"/>
        <end position="98"/>
    </location>
</feature>